<comment type="similarity">
    <text evidence="9">Belongs to the sugar phosphate cyclases superfamily. Dehydroquinate synthase family.</text>
</comment>
<dbReference type="GO" id="GO:0009073">
    <property type="term" value="P:aromatic amino acid family biosynthetic process"/>
    <property type="evidence" value="ECO:0007669"/>
    <property type="project" value="UniProtKB-KW"/>
</dbReference>
<comment type="cofactor">
    <cofactor evidence="1 9">
        <name>NAD(+)</name>
        <dbReference type="ChEBI" id="CHEBI:57540"/>
    </cofactor>
</comment>
<evidence type="ECO:0000256" key="6">
    <source>
        <dbReference type="ARBA" id="ARBA00023027"/>
    </source>
</evidence>
<feature type="domain" description="3-dehydroquinate synthase C-terminal" evidence="12">
    <location>
        <begin position="182"/>
        <end position="323"/>
    </location>
</feature>
<dbReference type="PIRSF" id="PIRSF001455">
    <property type="entry name" value="DHQ_synth"/>
    <property type="match status" value="1"/>
</dbReference>
<evidence type="ECO:0000313" key="14">
    <source>
        <dbReference type="Proteomes" id="UP000007488"/>
    </source>
</evidence>
<dbReference type="CDD" id="cd08195">
    <property type="entry name" value="DHQS"/>
    <property type="match status" value="1"/>
</dbReference>
<keyword evidence="4 9" id="KW-0547">Nucleotide-binding</keyword>
<gene>
    <name evidence="9" type="primary">aroB</name>
    <name evidence="13" type="ordered locus">Sgly_2373</name>
</gene>
<evidence type="ECO:0000256" key="5">
    <source>
        <dbReference type="ARBA" id="ARBA00022833"/>
    </source>
</evidence>
<evidence type="ECO:0000256" key="4">
    <source>
        <dbReference type="ARBA" id="ARBA00022741"/>
    </source>
</evidence>
<evidence type="ECO:0000259" key="11">
    <source>
        <dbReference type="Pfam" id="PF01761"/>
    </source>
</evidence>
<dbReference type="InterPro" id="IPR030963">
    <property type="entry name" value="DHQ_synth_fam"/>
</dbReference>
<dbReference type="UniPathway" id="UPA00053">
    <property type="reaction ID" value="UER00085"/>
</dbReference>
<dbReference type="GO" id="GO:0000166">
    <property type="term" value="F:nucleotide binding"/>
    <property type="evidence" value="ECO:0007669"/>
    <property type="project" value="UniProtKB-KW"/>
</dbReference>
<dbReference type="FunFam" id="3.40.50.1970:FF:000007">
    <property type="entry name" value="Pentafunctional AROM polypeptide"/>
    <property type="match status" value="1"/>
</dbReference>
<evidence type="ECO:0000256" key="9">
    <source>
        <dbReference type="HAMAP-Rule" id="MF_00110"/>
    </source>
</evidence>
<dbReference type="InterPro" id="IPR056179">
    <property type="entry name" value="DHQS_C"/>
</dbReference>
<feature type="binding site" evidence="9">
    <location>
        <position position="143"/>
    </location>
    <ligand>
        <name>NAD(+)</name>
        <dbReference type="ChEBI" id="CHEBI:57540"/>
    </ligand>
</feature>
<dbReference type="HOGENOM" id="CLU_001201_0_1_9"/>
<comment type="cofactor">
    <cofactor evidence="9">
        <name>Co(2+)</name>
        <dbReference type="ChEBI" id="CHEBI:48828"/>
    </cofactor>
    <cofactor evidence="9">
        <name>Zn(2+)</name>
        <dbReference type="ChEBI" id="CHEBI:29105"/>
    </cofactor>
    <text evidence="9">Binds 1 divalent metal cation per subunit. Can use either Co(2+) or Zn(2+).</text>
</comment>
<keyword evidence="7 9" id="KW-0456">Lyase</keyword>
<dbReference type="Pfam" id="PF24621">
    <property type="entry name" value="DHQS_C"/>
    <property type="match status" value="1"/>
</dbReference>
<dbReference type="GO" id="GO:0008652">
    <property type="term" value="P:amino acid biosynthetic process"/>
    <property type="evidence" value="ECO:0007669"/>
    <property type="project" value="UniProtKB-KW"/>
</dbReference>
<reference evidence="14" key="2">
    <citation type="submission" date="2011-02" db="EMBL/GenBank/DDBJ databases">
        <title>The complete genome of Syntrophobotulus glycolicus DSM 8271.</title>
        <authorList>
            <person name="Lucas S."/>
            <person name="Copeland A."/>
            <person name="Lapidus A."/>
            <person name="Bruce D."/>
            <person name="Goodwin L."/>
            <person name="Pitluck S."/>
            <person name="Kyrpides N."/>
            <person name="Mavromatis K."/>
            <person name="Pagani I."/>
            <person name="Ivanova N."/>
            <person name="Mikhailova N."/>
            <person name="Chertkov O."/>
            <person name="Held B."/>
            <person name="Detter J.C."/>
            <person name="Tapia R."/>
            <person name="Han C."/>
            <person name="Land M."/>
            <person name="Hauser L."/>
            <person name="Markowitz V."/>
            <person name="Cheng J.-F."/>
            <person name="Hugenholtz P."/>
            <person name="Woyke T."/>
            <person name="Wu D."/>
            <person name="Spring S."/>
            <person name="Schroeder M."/>
            <person name="Brambilla E."/>
            <person name="Klenk H.-P."/>
            <person name="Eisen J.A."/>
        </authorList>
    </citation>
    <scope>NUCLEOTIDE SEQUENCE [LARGE SCALE GENOMIC DNA]</scope>
    <source>
        <strain evidence="14">DSM 8271 / FlGlyR</strain>
    </source>
</reference>
<dbReference type="InterPro" id="IPR030960">
    <property type="entry name" value="DHQS/DOIS_N"/>
</dbReference>
<dbReference type="Proteomes" id="UP000007488">
    <property type="component" value="Chromosome"/>
</dbReference>
<comment type="catalytic activity">
    <reaction evidence="9">
        <text>7-phospho-2-dehydro-3-deoxy-D-arabino-heptonate = 3-dehydroquinate + phosphate</text>
        <dbReference type="Rhea" id="RHEA:21968"/>
        <dbReference type="ChEBI" id="CHEBI:32364"/>
        <dbReference type="ChEBI" id="CHEBI:43474"/>
        <dbReference type="ChEBI" id="CHEBI:58394"/>
        <dbReference type="EC" id="4.2.3.4"/>
    </reaction>
</comment>
<feature type="binding site" evidence="9">
    <location>
        <position position="263"/>
    </location>
    <ligand>
        <name>Zn(2+)</name>
        <dbReference type="ChEBI" id="CHEBI:29105"/>
    </ligand>
</feature>
<dbReference type="GO" id="GO:0005737">
    <property type="term" value="C:cytoplasm"/>
    <property type="evidence" value="ECO:0007669"/>
    <property type="project" value="UniProtKB-SubCell"/>
</dbReference>
<dbReference type="GO" id="GO:0003856">
    <property type="term" value="F:3-dehydroquinate synthase activity"/>
    <property type="evidence" value="ECO:0007669"/>
    <property type="project" value="UniProtKB-UniRule"/>
</dbReference>
<dbReference type="EMBL" id="CP002547">
    <property type="protein sequence ID" value="ADY56660.1"/>
    <property type="molecule type" value="Genomic_DNA"/>
</dbReference>
<evidence type="ECO:0000313" key="13">
    <source>
        <dbReference type="EMBL" id="ADY56660.1"/>
    </source>
</evidence>
<sequence>MAVLDVNAASKKYSIQVEKGLLDRLGALLAAKFRPGSTVVVTDSNVEELYGERIRNSLESGGWQVSLIAVRPGEKSKSAETLLRLYEALIEAGMTRSNLLIAFGGGVVGDLAGFAASTLYRGIPYIQVPTTLLAQIDSSIGGKTAIDLPQGKNLVGSFYHPEAVYIDPELLKTLQPKFFRDGLSEAIKSACIRNEELFELIAEVQGQEDFAVLSEKIILACLTIKRDIVERDERDTGDRLLLNFGHTLGHAVEKYFGFESFSHGEAVAIGMYNITLKSEQWGLTAKGTAERIKSLLVKHQLPYEMPLMDKEIVLKAIGVDKKNTDKKLRLCLIRSIGEGFIRDCDKERIGDLL</sequence>
<keyword evidence="3 9" id="KW-0479">Metal-binding</keyword>
<evidence type="ECO:0000256" key="7">
    <source>
        <dbReference type="ARBA" id="ARBA00023239"/>
    </source>
</evidence>
<keyword evidence="9" id="KW-0963">Cytoplasm</keyword>
<dbReference type="PANTHER" id="PTHR43622:SF1">
    <property type="entry name" value="3-DEHYDROQUINATE SYNTHASE"/>
    <property type="match status" value="1"/>
</dbReference>
<feature type="binding site" evidence="9">
    <location>
        <position position="185"/>
    </location>
    <ligand>
        <name>Zn(2+)</name>
        <dbReference type="ChEBI" id="CHEBI:29105"/>
    </ligand>
</feature>
<keyword evidence="9" id="KW-0057">Aromatic amino acid biosynthesis</keyword>
<organism evidence="13 14">
    <name type="scientific">Syntrophobotulus glycolicus (strain DSM 8271 / FlGlyR)</name>
    <dbReference type="NCBI Taxonomy" id="645991"/>
    <lineage>
        <taxon>Bacteria</taxon>
        <taxon>Bacillati</taxon>
        <taxon>Bacillota</taxon>
        <taxon>Clostridia</taxon>
        <taxon>Eubacteriales</taxon>
        <taxon>Desulfitobacteriaceae</taxon>
        <taxon>Syntrophobotulus</taxon>
    </lineage>
</organism>
<comment type="cofactor">
    <cofactor evidence="2">
        <name>Zn(2+)</name>
        <dbReference type="ChEBI" id="CHEBI:29105"/>
    </cofactor>
</comment>
<dbReference type="PANTHER" id="PTHR43622">
    <property type="entry name" value="3-DEHYDROQUINATE SYNTHASE"/>
    <property type="match status" value="1"/>
</dbReference>
<dbReference type="SUPFAM" id="SSF56796">
    <property type="entry name" value="Dehydroquinate synthase-like"/>
    <property type="match status" value="1"/>
</dbReference>
<protein>
    <recommendedName>
        <fullName evidence="9 10">3-dehydroquinate synthase</fullName>
        <shortName evidence="9">DHQS</shortName>
        <ecNumber evidence="9 10">4.2.3.4</ecNumber>
    </recommendedName>
</protein>
<proteinExistence type="inferred from homology"/>
<comment type="subcellular location">
    <subcellularLocation>
        <location evidence="9">Cytoplasm</location>
    </subcellularLocation>
</comment>
<dbReference type="STRING" id="645991.Sgly_2373"/>
<dbReference type="RefSeq" id="WP_013625525.1">
    <property type="nucleotide sequence ID" value="NC_015172.1"/>
</dbReference>
<feature type="binding site" evidence="9">
    <location>
        <begin position="106"/>
        <end position="110"/>
    </location>
    <ligand>
        <name>NAD(+)</name>
        <dbReference type="ChEBI" id="CHEBI:57540"/>
    </ligand>
</feature>
<name>F0SUU4_SYNGF</name>
<evidence type="ECO:0000256" key="3">
    <source>
        <dbReference type="ARBA" id="ARBA00022723"/>
    </source>
</evidence>
<dbReference type="NCBIfam" id="TIGR01357">
    <property type="entry name" value="aroB"/>
    <property type="match status" value="1"/>
</dbReference>
<dbReference type="HAMAP" id="MF_00110">
    <property type="entry name" value="DHQ_synthase"/>
    <property type="match status" value="1"/>
</dbReference>
<evidence type="ECO:0000256" key="2">
    <source>
        <dbReference type="ARBA" id="ARBA00001947"/>
    </source>
</evidence>
<feature type="binding site" evidence="9">
    <location>
        <position position="152"/>
    </location>
    <ligand>
        <name>NAD(+)</name>
        <dbReference type="ChEBI" id="CHEBI:57540"/>
    </ligand>
</feature>
<keyword evidence="14" id="KW-1185">Reference proteome</keyword>
<evidence type="ECO:0000259" key="12">
    <source>
        <dbReference type="Pfam" id="PF24621"/>
    </source>
</evidence>
<dbReference type="Gene3D" id="3.40.50.1970">
    <property type="match status" value="1"/>
</dbReference>
<dbReference type="KEGG" id="sgy:Sgly_2373"/>
<feature type="binding site" evidence="9">
    <location>
        <position position="246"/>
    </location>
    <ligand>
        <name>Zn(2+)</name>
        <dbReference type="ChEBI" id="CHEBI:29105"/>
    </ligand>
</feature>
<dbReference type="InterPro" id="IPR050071">
    <property type="entry name" value="Dehydroquinate_synthase"/>
</dbReference>
<feature type="domain" description="3-dehydroquinate synthase N-terminal" evidence="11">
    <location>
        <begin position="68"/>
        <end position="179"/>
    </location>
</feature>
<keyword evidence="8 9" id="KW-0170">Cobalt</keyword>
<dbReference type="OrthoDB" id="9806583at2"/>
<keyword evidence="9" id="KW-0028">Amino-acid biosynthesis</keyword>
<evidence type="ECO:0000256" key="10">
    <source>
        <dbReference type="NCBIfam" id="TIGR01357"/>
    </source>
</evidence>
<evidence type="ECO:0000256" key="8">
    <source>
        <dbReference type="ARBA" id="ARBA00023285"/>
    </source>
</evidence>
<comment type="pathway">
    <text evidence="9">Metabolic intermediate biosynthesis; chorismate biosynthesis; chorismate from D-erythrose 4-phosphate and phosphoenolpyruvate: step 2/7.</text>
</comment>
<comment type="function">
    <text evidence="9">Catalyzes the conversion of 3-deoxy-D-arabino-heptulosonate 7-phosphate (DAHP) to dehydroquinate (DHQ).</text>
</comment>
<keyword evidence="5 9" id="KW-0862">Zinc</keyword>
<dbReference type="GO" id="GO:0009423">
    <property type="term" value="P:chorismate biosynthetic process"/>
    <property type="evidence" value="ECO:0007669"/>
    <property type="project" value="UniProtKB-UniRule"/>
</dbReference>
<dbReference type="eggNOG" id="COG0337">
    <property type="taxonomic scope" value="Bacteria"/>
</dbReference>
<reference evidence="13 14" key="1">
    <citation type="journal article" date="2011" name="Stand. Genomic Sci.">
        <title>Complete genome sequence of Syntrophobotulus glycolicus type strain (FlGlyR).</title>
        <authorList>
            <person name="Han C."/>
            <person name="Mwirichia R."/>
            <person name="Chertkov O."/>
            <person name="Held B."/>
            <person name="Lapidus A."/>
            <person name="Nolan M."/>
            <person name="Lucas S."/>
            <person name="Hammon N."/>
            <person name="Deshpande S."/>
            <person name="Cheng J.F."/>
            <person name="Tapia R."/>
            <person name="Goodwin L."/>
            <person name="Pitluck S."/>
            <person name="Huntemann M."/>
            <person name="Liolios K."/>
            <person name="Ivanova N."/>
            <person name="Pagani I."/>
            <person name="Mavromatis K."/>
            <person name="Ovchinikova G."/>
            <person name="Pati A."/>
            <person name="Chen A."/>
            <person name="Palaniappan K."/>
            <person name="Land M."/>
            <person name="Hauser L."/>
            <person name="Brambilla E.M."/>
            <person name="Rohde M."/>
            <person name="Spring S."/>
            <person name="Sikorski J."/>
            <person name="Goker M."/>
            <person name="Woyke T."/>
            <person name="Bristow J."/>
            <person name="Eisen J.A."/>
            <person name="Markowitz V."/>
            <person name="Hugenholtz P."/>
            <person name="Kyrpides N.C."/>
            <person name="Klenk H.P."/>
            <person name="Detter J.C."/>
        </authorList>
    </citation>
    <scope>NUCLEOTIDE SEQUENCE [LARGE SCALE GENOMIC DNA]</scope>
    <source>
        <strain evidence="14">DSM 8271 / FlGlyR</strain>
    </source>
</reference>
<dbReference type="Pfam" id="PF01761">
    <property type="entry name" value="DHQ_synthase"/>
    <property type="match status" value="1"/>
</dbReference>
<dbReference type="GO" id="GO:0046872">
    <property type="term" value="F:metal ion binding"/>
    <property type="evidence" value="ECO:0007669"/>
    <property type="project" value="UniProtKB-KW"/>
</dbReference>
<dbReference type="Gene3D" id="1.20.1090.10">
    <property type="entry name" value="Dehydroquinate synthase-like - alpha domain"/>
    <property type="match status" value="1"/>
</dbReference>
<keyword evidence="6 9" id="KW-0520">NAD</keyword>
<dbReference type="AlphaFoldDB" id="F0SUU4"/>
<feature type="binding site" evidence="9">
    <location>
        <begin position="130"/>
        <end position="131"/>
    </location>
    <ligand>
        <name>NAD(+)</name>
        <dbReference type="ChEBI" id="CHEBI:57540"/>
    </ligand>
</feature>
<evidence type="ECO:0000256" key="1">
    <source>
        <dbReference type="ARBA" id="ARBA00001911"/>
    </source>
</evidence>
<dbReference type="EC" id="4.2.3.4" evidence="9 10"/>
<comment type="caution">
    <text evidence="9">Lacks conserved residue(s) required for the propagation of feature annotation.</text>
</comment>
<dbReference type="InterPro" id="IPR016037">
    <property type="entry name" value="DHQ_synth_AroB"/>
</dbReference>
<accession>F0SUU4</accession>